<reference evidence="2" key="1">
    <citation type="submission" date="2021-12" db="EMBL/GenBank/DDBJ databases">
        <title>Comparative genomics, transcriptomics and evolutionary studies reveal genomic signatures of adaptation to plant cell wall in hemibiotrophic fungi.</title>
        <authorList>
            <consortium name="DOE Joint Genome Institute"/>
            <person name="Baroncelli R."/>
            <person name="Diaz J.F."/>
            <person name="Benocci T."/>
            <person name="Peng M."/>
            <person name="Battaglia E."/>
            <person name="Haridas S."/>
            <person name="Andreopoulos W."/>
            <person name="Labutti K."/>
            <person name="Pangilinan J."/>
            <person name="Floch G.L."/>
            <person name="Makela M.R."/>
            <person name="Henrissat B."/>
            <person name="Grigoriev I.V."/>
            <person name="Crouch J.A."/>
            <person name="De Vries R.P."/>
            <person name="Sukno S.A."/>
            <person name="Thon M.R."/>
        </authorList>
    </citation>
    <scope>NUCLEOTIDE SEQUENCE</scope>
    <source>
        <strain evidence="2">CBS 112980</strain>
    </source>
</reference>
<keyword evidence="3" id="KW-1185">Reference proteome</keyword>
<keyword evidence="1" id="KW-0732">Signal</keyword>
<comment type="caution">
    <text evidence="2">The sequence shown here is derived from an EMBL/GenBank/DDBJ whole genome shotgun (WGS) entry which is preliminary data.</text>
</comment>
<protein>
    <submittedName>
        <fullName evidence="2">Uncharacterized protein</fullName>
    </submittedName>
</protein>
<gene>
    <name evidence="2" type="ORF">BDZ83DRAFT_653498</name>
</gene>
<proteinExistence type="predicted"/>
<evidence type="ECO:0000256" key="1">
    <source>
        <dbReference type="SAM" id="SignalP"/>
    </source>
</evidence>
<dbReference type="AlphaFoldDB" id="A0AAD8UEW8"/>
<feature type="chain" id="PRO_5042103172" evidence="1">
    <location>
        <begin position="18"/>
        <end position="104"/>
    </location>
</feature>
<evidence type="ECO:0000313" key="3">
    <source>
        <dbReference type="Proteomes" id="UP001244207"/>
    </source>
</evidence>
<feature type="signal peptide" evidence="1">
    <location>
        <begin position="1"/>
        <end position="17"/>
    </location>
</feature>
<dbReference type="Proteomes" id="UP001244207">
    <property type="component" value="Unassembled WGS sequence"/>
</dbReference>
<name>A0AAD8UEW8_GLOAC</name>
<dbReference type="EMBL" id="JAHMHS010000072">
    <property type="protein sequence ID" value="KAK1722942.1"/>
    <property type="molecule type" value="Genomic_DNA"/>
</dbReference>
<dbReference type="GeneID" id="85394521"/>
<evidence type="ECO:0000313" key="2">
    <source>
        <dbReference type="EMBL" id="KAK1722942.1"/>
    </source>
</evidence>
<dbReference type="RefSeq" id="XP_060362997.1">
    <property type="nucleotide sequence ID" value="XM_060510622.1"/>
</dbReference>
<accession>A0AAD8UEW8</accession>
<organism evidence="2 3">
    <name type="scientific">Glomerella acutata</name>
    <name type="common">Colletotrichum acutatum</name>
    <dbReference type="NCBI Taxonomy" id="27357"/>
    <lineage>
        <taxon>Eukaryota</taxon>
        <taxon>Fungi</taxon>
        <taxon>Dikarya</taxon>
        <taxon>Ascomycota</taxon>
        <taxon>Pezizomycotina</taxon>
        <taxon>Sordariomycetes</taxon>
        <taxon>Hypocreomycetidae</taxon>
        <taxon>Glomerellales</taxon>
        <taxon>Glomerellaceae</taxon>
        <taxon>Colletotrichum</taxon>
        <taxon>Colletotrichum acutatum species complex</taxon>
    </lineage>
</organism>
<sequence length="104" mass="11511">MVGSLLCDFAFPSLCFARVCIDRQDIFSSTPVYGKSSVQPTVPPEFPSPLPTRASVIEWLLTLNASYRTFAMSRVKNLALSVHGDSSPIQVAIERTKTQSFEKQ</sequence>